<dbReference type="PANTHER" id="PTHR37015:SF2">
    <property type="entry name" value="REVERSE TRANSCRIPTASE DOMAIN-CONTAINING PROTEIN"/>
    <property type="match status" value="1"/>
</dbReference>
<reference evidence="1 2" key="1">
    <citation type="journal article" date="2024" name="Commun. Biol.">
        <title>Comparative genomic analysis of thermophilic fungi reveals convergent evolutionary adaptations and gene losses.</title>
        <authorList>
            <person name="Steindorff A.S."/>
            <person name="Aguilar-Pontes M.V."/>
            <person name="Robinson A.J."/>
            <person name="Andreopoulos B."/>
            <person name="LaButti K."/>
            <person name="Kuo A."/>
            <person name="Mondo S."/>
            <person name="Riley R."/>
            <person name="Otillar R."/>
            <person name="Haridas S."/>
            <person name="Lipzen A."/>
            <person name="Grimwood J."/>
            <person name="Schmutz J."/>
            <person name="Clum A."/>
            <person name="Reid I.D."/>
            <person name="Moisan M.C."/>
            <person name="Butler G."/>
            <person name="Nguyen T.T.M."/>
            <person name="Dewar K."/>
            <person name="Conant G."/>
            <person name="Drula E."/>
            <person name="Henrissat B."/>
            <person name="Hansel C."/>
            <person name="Singer S."/>
            <person name="Hutchinson M.I."/>
            <person name="de Vries R.P."/>
            <person name="Natvig D.O."/>
            <person name="Powell A.J."/>
            <person name="Tsang A."/>
            <person name="Grigoriev I.V."/>
        </authorList>
    </citation>
    <scope>NUCLEOTIDE SEQUENCE [LARGE SCALE GENOMIC DNA]</scope>
    <source>
        <strain evidence="1 2">CBS 494.80</strain>
    </source>
</reference>
<gene>
    <name evidence="1" type="ORF">VTL71DRAFT_16134</name>
</gene>
<accession>A0ABR4CDK7</accession>
<dbReference type="EMBL" id="JAZHXI010000009">
    <property type="protein sequence ID" value="KAL2068036.1"/>
    <property type="molecule type" value="Genomic_DNA"/>
</dbReference>
<keyword evidence="2" id="KW-1185">Reference proteome</keyword>
<organism evidence="1 2">
    <name type="scientific">Oculimacula yallundae</name>
    <dbReference type="NCBI Taxonomy" id="86028"/>
    <lineage>
        <taxon>Eukaryota</taxon>
        <taxon>Fungi</taxon>
        <taxon>Dikarya</taxon>
        <taxon>Ascomycota</taxon>
        <taxon>Pezizomycotina</taxon>
        <taxon>Leotiomycetes</taxon>
        <taxon>Helotiales</taxon>
        <taxon>Ploettnerulaceae</taxon>
        <taxon>Oculimacula</taxon>
    </lineage>
</organism>
<evidence type="ECO:0000313" key="2">
    <source>
        <dbReference type="Proteomes" id="UP001595075"/>
    </source>
</evidence>
<dbReference type="PANTHER" id="PTHR37015">
    <property type="entry name" value="REVERSE TRANSCRIPTASE DOMAIN-CONTAINING PROTEIN"/>
    <property type="match status" value="1"/>
</dbReference>
<sequence length="196" mass="21799">MAPSGALSETLSSVTAIKLAEILKQREMFEDTKAELLKRVEAETKLRKKVTILLVGVKKLIDSGEIKANPDISLNNIETFLVQADYDPSVSRRLLQGWQETLVNELNVHSLKFEYASLCGRLVEECLSTPSSGAKVTSELLIDFGFETLAETEMLDQRMKWETMAFNAFPTDTAALGGYLNRIFSQSPIISKAHRG</sequence>
<protein>
    <submittedName>
        <fullName evidence="1">Uncharacterized protein</fullName>
    </submittedName>
</protein>
<name>A0ABR4CDK7_9HELO</name>
<proteinExistence type="predicted"/>
<comment type="caution">
    <text evidence="1">The sequence shown here is derived from an EMBL/GenBank/DDBJ whole genome shotgun (WGS) entry which is preliminary data.</text>
</comment>
<evidence type="ECO:0000313" key="1">
    <source>
        <dbReference type="EMBL" id="KAL2068036.1"/>
    </source>
</evidence>
<dbReference type="Proteomes" id="UP001595075">
    <property type="component" value="Unassembled WGS sequence"/>
</dbReference>